<proteinExistence type="predicted"/>
<gene>
    <name evidence="2" type="ORF">QY95_03608</name>
</gene>
<protein>
    <submittedName>
        <fullName evidence="2">Branched-chain amino acid transport system permease protein LivM</fullName>
    </submittedName>
</protein>
<dbReference type="RefSeq" id="WP_052725948.1">
    <property type="nucleotide sequence ID" value="NZ_JWIR02000076.1"/>
</dbReference>
<keyword evidence="3" id="KW-1185">Reference proteome</keyword>
<dbReference type="OrthoDB" id="4546553at2"/>
<evidence type="ECO:0000313" key="2">
    <source>
        <dbReference type="EMBL" id="KKB35037.1"/>
    </source>
</evidence>
<dbReference type="STRING" id="1221996.QY95_03608"/>
<name>A0A0F5HQD4_BACTR</name>
<dbReference type="EMBL" id="JWIR02000076">
    <property type="protein sequence ID" value="KKB35037.1"/>
    <property type="molecule type" value="Genomic_DNA"/>
</dbReference>
<feature type="domain" description="N,N-dimethylformamidase alpha subunit" evidence="1">
    <location>
        <begin position="7"/>
        <end position="114"/>
    </location>
</feature>
<dbReference type="Pfam" id="PF26354">
    <property type="entry name" value="DMF_alpha"/>
    <property type="match status" value="1"/>
</dbReference>
<dbReference type="Proteomes" id="UP000031563">
    <property type="component" value="Unassembled WGS sequence"/>
</dbReference>
<evidence type="ECO:0000313" key="3">
    <source>
        <dbReference type="Proteomes" id="UP000031563"/>
    </source>
</evidence>
<evidence type="ECO:0000259" key="1">
    <source>
        <dbReference type="Pfam" id="PF26354"/>
    </source>
</evidence>
<sequence>MNDHQKEVYLETDQRILEHRIKPLITKELIEEHRNNPIGKHSENLKIVLNYFRRHHEEIKGKYLVICTEPHKKWCLGEHPGDRGKPYILFENECFDSREKAEHGLFIKRLKKYGLWDEEKLGQGDDL</sequence>
<reference evidence="2" key="1">
    <citation type="submission" date="2015-02" db="EMBL/GenBank/DDBJ databases">
        <title>Genome Assembly of Bacillaceae bacterium MTCC 8252.</title>
        <authorList>
            <person name="Verma A."/>
            <person name="Khatri I."/>
            <person name="Mual P."/>
            <person name="Subramanian S."/>
            <person name="Krishnamurthi S."/>
        </authorList>
    </citation>
    <scope>NUCLEOTIDE SEQUENCE [LARGE SCALE GENOMIC DNA]</scope>
    <source>
        <strain evidence="2">MTCC 8252</strain>
    </source>
</reference>
<comment type="caution">
    <text evidence="2">The sequence shown here is derived from an EMBL/GenBank/DDBJ whole genome shotgun (WGS) entry which is preliminary data.</text>
</comment>
<dbReference type="AlphaFoldDB" id="A0A0F5HQD4"/>
<organism evidence="2 3">
    <name type="scientific">Bacillus thermotolerans</name>
    <name type="common">Quasibacillus thermotolerans</name>
    <dbReference type="NCBI Taxonomy" id="1221996"/>
    <lineage>
        <taxon>Bacteria</taxon>
        <taxon>Bacillati</taxon>
        <taxon>Bacillota</taxon>
        <taxon>Bacilli</taxon>
        <taxon>Bacillales</taxon>
        <taxon>Bacillaceae</taxon>
        <taxon>Bacillus</taxon>
    </lineage>
</organism>
<dbReference type="InterPro" id="IPR058713">
    <property type="entry name" value="DMF_alpha_dom"/>
</dbReference>
<accession>A0A0F5HQD4</accession>